<dbReference type="PANTHER" id="PTHR48111:SF50">
    <property type="entry name" value="KDP OPERON TRANSCRIPTIONAL REGULATORY PROTEIN KDPE"/>
    <property type="match status" value="1"/>
</dbReference>
<feature type="modified residue" description="4-aspartylphosphate" evidence="8">
    <location>
        <position position="56"/>
    </location>
</feature>
<dbReference type="Gene3D" id="1.10.10.10">
    <property type="entry name" value="Winged helix-like DNA-binding domain superfamily/Winged helix DNA-binding domain"/>
    <property type="match status" value="1"/>
</dbReference>
<dbReference type="GO" id="GO:0005829">
    <property type="term" value="C:cytosol"/>
    <property type="evidence" value="ECO:0007669"/>
    <property type="project" value="TreeGrafter"/>
</dbReference>
<dbReference type="SUPFAM" id="SSF52172">
    <property type="entry name" value="CheY-like"/>
    <property type="match status" value="1"/>
</dbReference>
<keyword evidence="5" id="KW-0805">Transcription regulation</keyword>
<dbReference type="SMART" id="SM00862">
    <property type="entry name" value="Trans_reg_C"/>
    <property type="match status" value="1"/>
</dbReference>
<feature type="domain" description="Response regulatory" evidence="10">
    <location>
        <begin position="7"/>
        <end position="120"/>
    </location>
</feature>
<keyword evidence="2" id="KW-0963">Cytoplasm</keyword>
<dbReference type="RefSeq" id="WP_126419871.1">
    <property type="nucleotide sequence ID" value="NZ_AP018827.1"/>
</dbReference>
<dbReference type="InterPro" id="IPR039420">
    <property type="entry name" value="WalR-like"/>
</dbReference>
<gene>
    <name evidence="12" type="ORF">EM6_0384</name>
</gene>
<protein>
    <submittedName>
        <fullName evidence="12">Sensor histidine kinase</fullName>
    </submittedName>
</protein>
<reference evidence="13" key="1">
    <citation type="journal article" date="2017" name="Biotechnol. Biofuels">
        <title>Evaluation of environmental bacterial communities as a factor affecting the growth of duckweed Lemna minor.</title>
        <authorList>
            <person name="Ishizawa H."/>
            <person name="Kuroda M."/>
            <person name="Morikawa M."/>
            <person name="Ike M."/>
        </authorList>
    </citation>
    <scope>NUCLEOTIDE SEQUENCE [LARGE SCALE GENOMIC DNA]</scope>
    <source>
        <strain evidence="13">M6</strain>
    </source>
</reference>
<evidence type="ECO:0000256" key="2">
    <source>
        <dbReference type="ARBA" id="ARBA00022490"/>
    </source>
</evidence>
<dbReference type="CDD" id="cd17620">
    <property type="entry name" value="REC_OmpR_KdpE-like"/>
    <property type="match status" value="1"/>
</dbReference>
<dbReference type="FunFam" id="3.40.50.2300:FF:000021">
    <property type="entry name" value="Two-component system response regulator KdpE"/>
    <property type="match status" value="1"/>
</dbReference>
<evidence type="ECO:0000256" key="6">
    <source>
        <dbReference type="ARBA" id="ARBA00023125"/>
    </source>
</evidence>
<dbReference type="Gene3D" id="3.40.50.2300">
    <property type="match status" value="1"/>
</dbReference>
<evidence type="ECO:0000259" key="11">
    <source>
        <dbReference type="PROSITE" id="PS51755"/>
    </source>
</evidence>
<dbReference type="Gene3D" id="6.10.250.690">
    <property type="match status" value="1"/>
</dbReference>
<evidence type="ECO:0000313" key="13">
    <source>
        <dbReference type="Proteomes" id="UP000278756"/>
    </source>
</evidence>
<dbReference type="SMART" id="SM00448">
    <property type="entry name" value="REC"/>
    <property type="match status" value="1"/>
</dbReference>
<evidence type="ECO:0000256" key="7">
    <source>
        <dbReference type="ARBA" id="ARBA00023163"/>
    </source>
</evidence>
<dbReference type="OrthoDB" id="9802426at2"/>
<dbReference type="Proteomes" id="UP000278756">
    <property type="component" value="Chromosome 1"/>
</dbReference>
<comment type="subcellular location">
    <subcellularLocation>
        <location evidence="1">Cytoplasm</location>
    </subcellularLocation>
</comment>
<dbReference type="Pfam" id="PF00486">
    <property type="entry name" value="Trans_reg_C"/>
    <property type="match status" value="1"/>
</dbReference>
<dbReference type="PROSITE" id="PS51755">
    <property type="entry name" value="OMPR_PHOB"/>
    <property type="match status" value="1"/>
</dbReference>
<keyword evidence="4" id="KW-0902">Two-component regulatory system</keyword>
<accession>A0A3G9FXI4</accession>
<dbReference type="GO" id="GO:0016301">
    <property type="term" value="F:kinase activity"/>
    <property type="evidence" value="ECO:0007669"/>
    <property type="project" value="UniProtKB-KW"/>
</dbReference>
<evidence type="ECO:0000256" key="5">
    <source>
        <dbReference type="ARBA" id="ARBA00023015"/>
    </source>
</evidence>
<dbReference type="InterPro" id="IPR001789">
    <property type="entry name" value="Sig_transdc_resp-reg_receiver"/>
</dbReference>
<dbReference type="EMBL" id="AP018827">
    <property type="protein sequence ID" value="BBF79812.1"/>
    <property type="molecule type" value="Genomic_DNA"/>
</dbReference>
<dbReference type="PANTHER" id="PTHR48111">
    <property type="entry name" value="REGULATOR OF RPOS"/>
    <property type="match status" value="1"/>
</dbReference>
<feature type="DNA-binding region" description="OmpR/PhoB-type" evidence="9">
    <location>
        <begin position="130"/>
        <end position="229"/>
    </location>
</feature>
<keyword evidence="7" id="KW-0804">Transcription</keyword>
<keyword evidence="6 9" id="KW-0238">DNA-binding</keyword>
<dbReference type="AlphaFoldDB" id="A0A3G9FXI4"/>
<dbReference type="InterPro" id="IPR001867">
    <property type="entry name" value="OmpR/PhoB-type_DNA-bd"/>
</dbReference>
<keyword evidence="12" id="KW-0418">Kinase</keyword>
<dbReference type="GO" id="GO:0000156">
    <property type="term" value="F:phosphorelay response regulator activity"/>
    <property type="evidence" value="ECO:0007669"/>
    <property type="project" value="TreeGrafter"/>
</dbReference>
<dbReference type="GO" id="GO:0045893">
    <property type="term" value="P:positive regulation of DNA-templated transcription"/>
    <property type="evidence" value="ECO:0007669"/>
    <property type="project" value="UniProtKB-ARBA"/>
</dbReference>
<dbReference type="CDD" id="cd00383">
    <property type="entry name" value="trans_reg_C"/>
    <property type="match status" value="1"/>
</dbReference>
<keyword evidence="3 8" id="KW-0597">Phosphoprotein</keyword>
<dbReference type="InterPro" id="IPR011006">
    <property type="entry name" value="CheY-like_superfamily"/>
</dbReference>
<dbReference type="PROSITE" id="PS50110">
    <property type="entry name" value="RESPONSE_REGULATORY"/>
    <property type="match status" value="1"/>
</dbReference>
<feature type="domain" description="OmpR/PhoB-type" evidence="11">
    <location>
        <begin position="130"/>
        <end position="229"/>
    </location>
</feature>
<proteinExistence type="predicted"/>
<dbReference type="Pfam" id="PF00072">
    <property type="entry name" value="Response_reg"/>
    <property type="match status" value="1"/>
</dbReference>
<reference evidence="13" key="2">
    <citation type="journal article" date="2017" name="Plant Physiol. Biochem.">
        <title>Differential oxidative and antioxidative response of duckweed Lemna minor toward plant growth promoting/inhibiting bacteria.</title>
        <authorList>
            <person name="Ishizawa H."/>
            <person name="Kuroda M."/>
            <person name="Morikawa M."/>
            <person name="Ike M."/>
        </authorList>
    </citation>
    <scope>NUCLEOTIDE SEQUENCE [LARGE SCALE GENOMIC DNA]</scope>
    <source>
        <strain evidence="13">M6</strain>
    </source>
</reference>
<evidence type="ECO:0000259" key="10">
    <source>
        <dbReference type="PROSITE" id="PS50110"/>
    </source>
</evidence>
<keyword evidence="12" id="KW-0808">Transferase</keyword>
<dbReference type="InterPro" id="IPR036388">
    <property type="entry name" value="WH-like_DNA-bd_sf"/>
</dbReference>
<name>A0A3G9FXI4_9CAUL</name>
<evidence type="ECO:0000256" key="3">
    <source>
        <dbReference type="ARBA" id="ARBA00022553"/>
    </source>
</evidence>
<evidence type="ECO:0000256" key="9">
    <source>
        <dbReference type="PROSITE-ProRule" id="PRU01091"/>
    </source>
</evidence>
<evidence type="ECO:0000313" key="12">
    <source>
        <dbReference type="EMBL" id="BBF79812.1"/>
    </source>
</evidence>
<evidence type="ECO:0000256" key="8">
    <source>
        <dbReference type="PROSITE-ProRule" id="PRU00169"/>
    </source>
</evidence>
<sequence length="234" mass="26056">MSGLQPKVLVIEDDPQVRKFLTITLTSHDYTVIPAETGREGIRLATSVKPDAVLLDLGLPDIDGTEVIGSIRSWSKMPILVVSVRDQEEEKVKAFDLGANDYVTKPFGTAELMARLRASLRDSIVASVEDTRVEVGDLCIDLAAHKVSVRDTPIKLSPKEFALLKVLATHAGKLLTHKYLMQKVWGEAQADDNQYLRIYIAQLRQKLEIDPARDQFIVNEPGIGYRLETPARSH</sequence>
<evidence type="ECO:0000256" key="1">
    <source>
        <dbReference type="ARBA" id="ARBA00004496"/>
    </source>
</evidence>
<evidence type="ECO:0000256" key="4">
    <source>
        <dbReference type="ARBA" id="ARBA00023012"/>
    </source>
</evidence>
<dbReference type="GO" id="GO:0042802">
    <property type="term" value="F:identical protein binding"/>
    <property type="evidence" value="ECO:0007669"/>
    <property type="project" value="UniProtKB-ARBA"/>
</dbReference>
<dbReference type="GO" id="GO:0032993">
    <property type="term" value="C:protein-DNA complex"/>
    <property type="evidence" value="ECO:0007669"/>
    <property type="project" value="TreeGrafter"/>
</dbReference>
<organism evidence="12 13">
    <name type="scientific">Asticcacaulis excentricus</name>
    <dbReference type="NCBI Taxonomy" id="78587"/>
    <lineage>
        <taxon>Bacteria</taxon>
        <taxon>Pseudomonadati</taxon>
        <taxon>Pseudomonadota</taxon>
        <taxon>Alphaproteobacteria</taxon>
        <taxon>Caulobacterales</taxon>
        <taxon>Caulobacteraceae</taxon>
        <taxon>Asticcacaulis</taxon>
    </lineage>
</organism>
<dbReference type="GO" id="GO:0000987">
    <property type="term" value="F:cis-regulatory region sequence-specific DNA binding"/>
    <property type="evidence" value="ECO:0007669"/>
    <property type="project" value="UniProtKB-ARBA"/>
</dbReference>